<accession>A0A5P3VL94</accession>
<dbReference type="AlphaFoldDB" id="A0A5P3VL94"/>
<evidence type="ECO:0000313" key="1">
    <source>
        <dbReference type="EMBL" id="QEZ47206.1"/>
    </source>
</evidence>
<evidence type="ECO:0000313" key="2">
    <source>
        <dbReference type="Proteomes" id="UP000325743"/>
    </source>
</evidence>
<proteinExistence type="predicted"/>
<sequence>MDRLDGLSFAPAVPSEHGQVTLHFGNAGIPCELSIPLPLAVQLLNSLQLLAYEHGLRKPAH</sequence>
<dbReference type="EMBL" id="CP032519">
    <property type="protein sequence ID" value="QEZ47206.1"/>
    <property type="molecule type" value="Genomic_DNA"/>
</dbReference>
<reference evidence="1 2" key="1">
    <citation type="submission" date="2018-09" db="EMBL/GenBank/DDBJ databases">
        <title>Complete genome sequence of Cupriavidus oxalaticus T2, a bacterium capable of phenol tolerance and degradation.</title>
        <authorList>
            <person name="Yan J."/>
        </authorList>
    </citation>
    <scope>NUCLEOTIDE SEQUENCE [LARGE SCALE GENOMIC DNA]</scope>
    <source>
        <strain evidence="1 2">T2</strain>
    </source>
</reference>
<name>A0A5P3VL94_9BURK</name>
<organism evidence="1 2">
    <name type="scientific">Cupriavidus oxalaticus</name>
    <dbReference type="NCBI Taxonomy" id="96344"/>
    <lineage>
        <taxon>Bacteria</taxon>
        <taxon>Pseudomonadati</taxon>
        <taxon>Pseudomonadota</taxon>
        <taxon>Betaproteobacteria</taxon>
        <taxon>Burkholderiales</taxon>
        <taxon>Burkholderiaceae</taxon>
        <taxon>Cupriavidus</taxon>
    </lineage>
</organism>
<dbReference type="Proteomes" id="UP000325743">
    <property type="component" value="Chromosome 2"/>
</dbReference>
<gene>
    <name evidence="1" type="ORF">D2917_23950</name>
</gene>
<protein>
    <submittedName>
        <fullName evidence="1">Uncharacterized protein</fullName>
    </submittedName>
</protein>